<sequence length="375" mass="43395">MFSLGKRNTLGIVLLFTFFTLILSSCAPRHDDSASENEAKDNDVDNNTMLPPISPIEGEFEQVYGWIKKDTICYSSIYEGAYEIYAYNIYTGKHIPLYKSEEELSNVLLNENQLLIYTALSEEEGEIHIIDYKGNEILSRKLQSYETDFSWNSHNENELLITTLTKEWESKVFTLDIQENVLSDFPVSTPFPQWLTKEKVMYLDWDQSNPSLYAPLKIFNLETEEENEIDLANIYFVDQKNEFLLTISSKGEEEEEAVYTFYDANIKKQGSISVPRLSKFANWLVPNYTIYKNSFLTFTPERNGNAETYQEGFELIEVDMETGLSKKLFADKDLEDQPIQISSDGKYCLYGYYFENMLNMETGDITPLFTSNIAQ</sequence>
<feature type="domain" description="YqgU-like 6-bladed beta-propeller" evidence="2">
    <location>
        <begin position="88"/>
        <end position="351"/>
    </location>
</feature>
<reference evidence="3 4" key="1">
    <citation type="submission" date="2024-03" db="EMBL/GenBank/DDBJ databases">
        <title>Human intestinal bacterial collection.</title>
        <authorList>
            <person name="Pauvert C."/>
            <person name="Hitch T.C.A."/>
            <person name="Clavel T."/>
        </authorList>
    </citation>
    <scope>NUCLEOTIDE SEQUENCE [LARGE SCALE GENOMIC DNA]</scope>
    <source>
        <strain evidence="3 4">CLA-SR-H024</strain>
    </source>
</reference>
<feature type="region of interest" description="Disordered" evidence="1">
    <location>
        <begin position="29"/>
        <end position="48"/>
    </location>
</feature>
<dbReference type="SUPFAM" id="SSF82171">
    <property type="entry name" value="DPP6 N-terminal domain-like"/>
    <property type="match status" value="1"/>
</dbReference>
<name>A0ABV1EUZ2_9BACI</name>
<comment type="caution">
    <text evidence="3">The sequence shown here is derived from an EMBL/GenBank/DDBJ whole genome shotgun (WGS) entry which is preliminary data.</text>
</comment>
<dbReference type="PROSITE" id="PS51257">
    <property type="entry name" value="PROKAR_LIPOPROTEIN"/>
    <property type="match status" value="1"/>
</dbReference>
<dbReference type="Pfam" id="PF21101">
    <property type="entry name" value="YqgU"/>
    <property type="match status" value="1"/>
</dbReference>
<protein>
    <recommendedName>
        <fullName evidence="2">YqgU-like 6-bladed beta-propeller domain-containing protein</fullName>
    </recommendedName>
</protein>
<dbReference type="InterPro" id="IPR048421">
    <property type="entry name" value="YqgU_beta-prop"/>
</dbReference>
<evidence type="ECO:0000259" key="2">
    <source>
        <dbReference type="Pfam" id="PF21101"/>
    </source>
</evidence>
<keyword evidence="4" id="KW-1185">Reference proteome</keyword>
<dbReference type="RefSeq" id="WP_349204364.1">
    <property type="nucleotide sequence ID" value="NZ_JBBMFN010000005.1"/>
</dbReference>
<gene>
    <name evidence="3" type="ORF">WMO63_04460</name>
</gene>
<dbReference type="Proteomes" id="UP001465426">
    <property type="component" value="Unassembled WGS sequence"/>
</dbReference>
<proteinExistence type="predicted"/>
<evidence type="ECO:0000313" key="3">
    <source>
        <dbReference type="EMBL" id="MEQ2464922.1"/>
    </source>
</evidence>
<evidence type="ECO:0000256" key="1">
    <source>
        <dbReference type="SAM" id="MobiDB-lite"/>
    </source>
</evidence>
<dbReference type="EMBL" id="JBBMFN010000005">
    <property type="protein sequence ID" value="MEQ2464922.1"/>
    <property type="molecule type" value="Genomic_DNA"/>
</dbReference>
<organism evidence="3 4">
    <name type="scientific">Niallia hominis</name>
    <dbReference type="NCBI Taxonomy" id="3133173"/>
    <lineage>
        <taxon>Bacteria</taxon>
        <taxon>Bacillati</taxon>
        <taxon>Bacillota</taxon>
        <taxon>Bacilli</taxon>
        <taxon>Bacillales</taxon>
        <taxon>Bacillaceae</taxon>
        <taxon>Niallia</taxon>
    </lineage>
</organism>
<feature type="compositionally biased region" description="Basic and acidic residues" evidence="1">
    <location>
        <begin position="29"/>
        <end position="43"/>
    </location>
</feature>
<evidence type="ECO:0000313" key="4">
    <source>
        <dbReference type="Proteomes" id="UP001465426"/>
    </source>
</evidence>
<accession>A0ABV1EUZ2</accession>